<name>A0A7X8XUD7_9BACT</name>
<dbReference type="PANTHER" id="PTHR30523">
    <property type="entry name" value="PHOSPHOENOLPYRUVATE CARBOXYLASE"/>
    <property type="match status" value="1"/>
</dbReference>
<dbReference type="PANTHER" id="PTHR30523:SF32">
    <property type="entry name" value="PHOSPHOENOLPYRUVATE CARBOXYLASE"/>
    <property type="match status" value="1"/>
</dbReference>
<dbReference type="RefSeq" id="WP_168880832.1">
    <property type="nucleotide sequence ID" value="NZ_JABAIL010000001.1"/>
</dbReference>
<keyword evidence="5" id="KW-1185">Reference proteome</keyword>
<dbReference type="InterPro" id="IPR033129">
    <property type="entry name" value="PEPCASE_His_AS"/>
</dbReference>
<comment type="caution">
    <text evidence="4">The sequence shown here is derived from an EMBL/GenBank/DDBJ whole genome shotgun (WGS) entry which is preliminary data.</text>
</comment>
<accession>A0A7X8XUD7</accession>
<dbReference type="PROSITE" id="PS00393">
    <property type="entry name" value="PEPCASE_2"/>
    <property type="match status" value="1"/>
</dbReference>
<dbReference type="InterPro" id="IPR021135">
    <property type="entry name" value="PEP_COase"/>
</dbReference>
<evidence type="ECO:0000313" key="4">
    <source>
        <dbReference type="EMBL" id="NLR90154.1"/>
    </source>
</evidence>
<dbReference type="GO" id="GO:0015977">
    <property type="term" value="P:carbon fixation"/>
    <property type="evidence" value="ECO:0007669"/>
    <property type="project" value="InterPro"/>
</dbReference>
<comment type="function">
    <text evidence="1">Forms oxaloacetate, a four-carbon dicarboxylic acid source for the tricarboxylic acid cycle.</text>
</comment>
<dbReference type="AlphaFoldDB" id="A0A7X8XUD7"/>
<dbReference type="Gene3D" id="1.20.1440.90">
    <property type="entry name" value="Phosphoenolpyruvate/pyruvate domain"/>
    <property type="match status" value="1"/>
</dbReference>
<reference evidence="4 5" key="1">
    <citation type="submission" date="2020-04" db="EMBL/GenBank/DDBJ databases">
        <title>Flammeovirga sp. SR4, a novel species isolated from seawater.</title>
        <authorList>
            <person name="Wang X."/>
        </authorList>
    </citation>
    <scope>NUCLEOTIDE SEQUENCE [LARGE SCALE GENOMIC DNA]</scope>
    <source>
        <strain evidence="4 5">SR4</strain>
    </source>
</reference>
<evidence type="ECO:0000256" key="3">
    <source>
        <dbReference type="PROSITE-ProRule" id="PRU10112"/>
    </source>
</evidence>
<sequence length="933" mass="105880">MSKEAAKVTPLSALEVVKKHLGKPYEDLEFLLKCLHEVLMDSGEEEMANAIPWINEQTPELKKFDVKYMQLYSIVFQLLNMVEVNGAVQSRRKSEEDKGLASVKGLWGERLKALKEQGYTQEQIAKILPSVKVEPVLTAHPTEAKRSTVLEHHRTLYLLLVQRENSMFTGIEQRSINAKIKLILDTLWRTGEIYIEKPDIASERRNAIHYLTNVFPEVLPILDQRFQQAWGEAGFDKKFINKVDHRPRVSFGNWVGGDRDGHPGVTNEVTAETLSILRLNAFVLIRRSLFSLVKKLSIACDLDQVPEALRTRIYELAKELGDAGKDALERNVGEAFRQFVNLCLAKLPVEVKREHAVELSESEFKYTFASELKADLELLQSALEEFGAKRMAYSYLNESIRVLDTFGFHLARLDVRQNSTFHDNAIAQLLNASSMDGDSFLTWSEEKRLAFMNNELLSNRPFTHPSTKLPKEADAVTSVYRVLAEYISEFGTAGIGALIVSMTRSVSDLVAVYLLAREAGLMEQTPEGLVCKLPVVPLFETIEDLEISPQVMQNFLDHPITRRSLEYQRKLNGKERPEQMVMVGYSDSNKDGGILASQWSLHFAESRLYEVGENRGIDINYFHGKGGTISRGAGPAHWFIQALPHGGVNGNMRLTEQGETIEQKYANKMNASYNMELLMAGTMANTVTDQLGKKPAHPLEKVISWLASESRNFYVDLLEDPKFIKFYGEATPIDAIESSRIGSRPARRTGTRTLADLRAIPWVFSWSQARFNMTSWYGVGYTLEKLSKERPEDFAQLKEMINHDPLIRYVFTNIDTSLEATDEKIMKEYAAMVTDKDVKEDILNKMLSELARTRKMMDSLLKTSFAERRANHYYSSFLRAEALNPLHKQQIKLLKKWRKMKADEKANPEDVEAVLFQLLTSINAIAGALRATG</sequence>
<protein>
    <recommendedName>
        <fullName evidence="2">Phosphoenolpyruvate carboxylase</fullName>
    </recommendedName>
</protein>
<dbReference type="EMBL" id="JABAIL010000001">
    <property type="protein sequence ID" value="NLR90154.1"/>
    <property type="molecule type" value="Genomic_DNA"/>
</dbReference>
<organism evidence="4 5">
    <name type="scientific">Flammeovirga agarivorans</name>
    <dbReference type="NCBI Taxonomy" id="2726742"/>
    <lineage>
        <taxon>Bacteria</taxon>
        <taxon>Pseudomonadati</taxon>
        <taxon>Bacteroidota</taxon>
        <taxon>Cytophagia</taxon>
        <taxon>Cytophagales</taxon>
        <taxon>Flammeovirgaceae</taxon>
        <taxon>Flammeovirga</taxon>
    </lineage>
</organism>
<dbReference type="Proteomes" id="UP000585050">
    <property type="component" value="Unassembled WGS sequence"/>
</dbReference>
<gene>
    <name evidence="4" type="ORF">HGP29_03005</name>
</gene>
<dbReference type="SUPFAM" id="SSF51621">
    <property type="entry name" value="Phosphoenolpyruvate/pyruvate domain"/>
    <property type="match status" value="1"/>
</dbReference>
<feature type="active site" evidence="3">
    <location>
        <position position="590"/>
    </location>
</feature>
<evidence type="ECO:0000256" key="1">
    <source>
        <dbReference type="ARBA" id="ARBA00003670"/>
    </source>
</evidence>
<dbReference type="PRINTS" id="PR00150">
    <property type="entry name" value="PEPCARBXLASE"/>
</dbReference>
<dbReference type="GO" id="GO:0005829">
    <property type="term" value="C:cytosol"/>
    <property type="evidence" value="ECO:0007669"/>
    <property type="project" value="TreeGrafter"/>
</dbReference>
<keyword evidence="4" id="KW-0670">Pyruvate</keyword>
<dbReference type="Pfam" id="PF00311">
    <property type="entry name" value="PEPcase"/>
    <property type="match status" value="1"/>
</dbReference>
<dbReference type="InterPro" id="IPR015813">
    <property type="entry name" value="Pyrv/PenolPyrv_kinase-like_dom"/>
</dbReference>
<evidence type="ECO:0000256" key="2">
    <source>
        <dbReference type="ARBA" id="ARBA00022419"/>
    </source>
</evidence>
<dbReference type="GO" id="GO:0006099">
    <property type="term" value="P:tricarboxylic acid cycle"/>
    <property type="evidence" value="ECO:0007669"/>
    <property type="project" value="InterPro"/>
</dbReference>
<evidence type="ECO:0000313" key="5">
    <source>
        <dbReference type="Proteomes" id="UP000585050"/>
    </source>
</evidence>
<proteinExistence type="predicted"/>
<dbReference type="GO" id="GO:0008964">
    <property type="term" value="F:phosphoenolpyruvate carboxylase activity"/>
    <property type="evidence" value="ECO:0007669"/>
    <property type="project" value="InterPro"/>
</dbReference>